<comment type="caution">
    <text evidence="2">The sequence shown here is derived from an EMBL/GenBank/DDBJ whole genome shotgun (WGS) entry which is preliminary data.</text>
</comment>
<dbReference type="RefSeq" id="WP_107136656.1">
    <property type="nucleotide sequence ID" value="NZ_PYSV01000002.1"/>
</dbReference>
<protein>
    <submittedName>
        <fullName evidence="2">Fatty acid-binding protein DegV</fullName>
    </submittedName>
</protein>
<dbReference type="Gene3D" id="3.30.1180.10">
    <property type="match status" value="1"/>
</dbReference>
<gene>
    <name evidence="2" type="ORF">C8263_03190</name>
</gene>
<dbReference type="AlphaFoldDB" id="A0A2T3WBR3"/>
<dbReference type="SUPFAM" id="SSF82549">
    <property type="entry name" value="DAK1/DegV-like"/>
    <property type="match status" value="1"/>
</dbReference>
<dbReference type="OrthoDB" id="9780660at2"/>
<dbReference type="NCBIfam" id="TIGR00762">
    <property type="entry name" value="DegV"/>
    <property type="match status" value="1"/>
</dbReference>
<dbReference type="PROSITE" id="PS51482">
    <property type="entry name" value="DEGV"/>
    <property type="match status" value="1"/>
</dbReference>
<dbReference type="PANTHER" id="PTHR33434:SF2">
    <property type="entry name" value="FATTY ACID-BINDING PROTEIN TM_1468"/>
    <property type="match status" value="1"/>
</dbReference>
<name>A0A2T3WBR3_9DEIO</name>
<dbReference type="Gene3D" id="3.40.50.10170">
    <property type="match status" value="1"/>
</dbReference>
<evidence type="ECO:0000256" key="1">
    <source>
        <dbReference type="ARBA" id="ARBA00023121"/>
    </source>
</evidence>
<accession>A0A2T3WBR3</accession>
<evidence type="ECO:0000313" key="3">
    <source>
        <dbReference type="Proteomes" id="UP000240317"/>
    </source>
</evidence>
<keyword evidence="1" id="KW-0446">Lipid-binding</keyword>
<dbReference type="Proteomes" id="UP000240317">
    <property type="component" value="Unassembled WGS sequence"/>
</dbReference>
<dbReference type="InterPro" id="IPR050270">
    <property type="entry name" value="DegV_domain_contain"/>
</dbReference>
<dbReference type="InterPro" id="IPR043168">
    <property type="entry name" value="DegV_C"/>
</dbReference>
<keyword evidence="3" id="KW-1185">Reference proteome</keyword>
<evidence type="ECO:0000313" key="2">
    <source>
        <dbReference type="EMBL" id="PTA69345.1"/>
    </source>
</evidence>
<dbReference type="EMBL" id="PYSV01000002">
    <property type="protein sequence ID" value="PTA69345.1"/>
    <property type="molecule type" value="Genomic_DNA"/>
</dbReference>
<organism evidence="2 3">
    <name type="scientific">Deinococcus arcticus</name>
    <dbReference type="NCBI Taxonomy" id="2136176"/>
    <lineage>
        <taxon>Bacteria</taxon>
        <taxon>Thermotogati</taxon>
        <taxon>Deinococcota</taxon>
        <taxon>Deinococci</taxon>
        <taxon>Deinococcales</taxon>
        <taxon>Deinococcaceae</taxon>
        <taxon>Deinococcus</taxon>
    </lineage>
</organism>
<dbReference type="GO" id="GO:0008289">
    <property type="term" value="F:lipid binding"/>
    <property type="evidence" value="ECO:0007669"/>
    <property type="project" value="UniProtKB-KW"/>
</dbReference>
<sequence>MTIALVTDSTSDLSAQLCSDLGLVSVPLYVLFDGKMHKDGIEITPSDLFTGLKAGKKTPSTSQPSPAEFAAVYTQALERADHVLSLHISGQMSGTVGSARLAAQDFGDRVTVVDSKSVSMGLGMRVLRALDLIQAGRSIAEIVTELERVSQVADIRFTVDTLDFLRINGRIGGAQALLGSLLNIKPILTVKSGRVESAGRVRGHKKAMQDLVDHVRKYAAQHGGARAAFMATPGGEAYLKEVRAGLQGLQLDDLGDHPIGAVVATHAGPGTVGVTLEPLHT</sequence>
<dbReference type="Pfam" id="PF02645">
    <property type="entry name" value="DegV"/>
    <property type="match status" value="1"/>
</dbReference>
<dbReference type="InterPro" id="IPR003797">
    <property type="entry name" value="DegV"/>
</dbReference>
<dbReference type="PANTHER" id="PTHR33434">
    <property type="entry name" value="DEGV DOMAIN-CONTAINING PROTEIN DR_1986-RELATED"/>
    <property type="match status" value="1"/>
</dbReference>
<reference evidence="2 3" key="1">
    <citation type="submission" date="2018-03" db="EMBL/GenBank/DDBJ databases">
        <title>Draft genome of Deinococcus sp. OD32.</title>
        <authorList>
            <person name="Wang X.-P."/>
            <person name="Du Z.-J."/>
        </authorList>
    </citation>
    <scope>NUCLEOTIDE SEQUENCE [LARGE SCALE GENOMIC DNA]</scope>
    <source>
        <strain evidence="2 3">OD32</strain>
    </source>
</reference>
<proteinExistence type="predicted"/>